<dbReference type="AlphaFoldDB" id="A0A1U9JXR5"/>
<dbReference type="InterPro" id="IPR016163">
    <property type="entry name" value="Ald_DH_C"/>
</dbReference>
<dbReference type="FunFam" id="3.40.605.10:FF:000007">
    <property type="entry name" value="NAD/NADP-dependent betaine aldehyde dehydrogenase"/>
    <property type="match status" value="1"/>
</dbReference>
<evidence type="ECO:0000256" key="1">
    <source>
        <dbReference type="ARBA" id="ARBA00009986"/>
    </source>
</evidence>
<dbReference type="FunFam" id="3.40.309.10:FF:000009">
    <property type="entry name" value="Aldehyde dehydrogenase A"/>
    <property type="match status" value="1"/>
</dbReference>
<evidence type="ECO:0000256" key="5">
    <source>
        <dbReference type="RuleBase" id="RU003345"/>
    </source>
</evidence>
<dbReference type="OrthoDB" id="6187633at2"/>
<dbReference type="InterPro" id="IPR016161">
    <property type="entry name" value="Ald_DH/histidinol_DH"/>
</dbReference>
<dbReference type="PROSITE" id="PS00070">
    <property type="entry name" value="ALDEHYDE_DEHYDR_CYS"/>
    <property type="match status" value="1"/>
</dbReference>
<dbReference type="InterPro" id="IPR015590">
    <property type="entry name" value="Aldehyde_DH_dom"/>
</dbReference>
<evidence type="ECO:0000256" key="2">
    <source>
        <dbReference type="ARBA" id="ARBA00023002"/>
    </source>
</evidence>
<dbReference type="KEGG" id="phn:PAEH1_01680"/>
<dbReference type="PANTHER" id="PTHR42986:SF1">
    <property type="entry name" value="BENZALDEHYDE DEHYDROGENASE YFMT"/>
    <property type="match status" value="1"/>
</dbReference>
<evidence type="ECO:0000256" key="4">
    <source>
        <dbReference type="PROSITE-ProRule" id="PRU10007"/>
    </source>
</evidence>
<dbReference type="InterPro" id="IPR016160">
    <property type="entry name" value="Ald_DH_CS_CYS"/>
</dbReference>
<gene>
    <name evidence="7" type="ORF">PAEH1_01680</name>
</gene>
<feature type="domain" description="Aldehyde dehydrogenase" evidence="6">
    <location>
        <begin position="18"/>
        <end position="473"/>
    </location>
</feature>
<evidence type="ECO:0000259" key="6">
    <source>
        <dbReference type="Pfam" id="PF00171"/>
    </source>
</evidence>
<dbReference type="Pfam" id="PF00171">
    <property type="entry name" value="Aldedh"/>
    <property type="match status" value="1"/>
</dbReference>
<sequence length="484" mass="52283">MSSTVKTYYPYINGQFWQSEGQPMKEVRNPFNGELIGQAYLATAADIELALASAEHAQKAWGKTLAKEREAVLLKAADIVERRRLEIVKVLIEEGGNVFGKAMFECDYIISTFRIAAGQARDIRGETLPTEIPNRLSMTLRQPVGVVVGIGPFNAPLLLNGKKLAPALAAGNSFILKPSPYTPLAALLFAEILEEAGLPAGVLSVIPTTDDAMGDTLFSDHRVKLITFTGSARVGRFLAELAGRYQKRIVLELGGKSPLVILADADLDYAVRSAAFGIFFNQGQVCMANSRIIVEAPIYEAFCEAFAEKVKQVPFGDPALEHMAVGPLIDANQVSFIQNHINDAVSKGASLVTGGQAIGNVLEPSVLVDVEPGMAVYNEESFGPLAAIYKANDFDHAVDIANDTSYGLSSGIVTNDLQKAFDFALRVEAGSVHINDNAFDDDPNAPFGGFKDSGYGKENGRYSIEDMTELKWVTVQLGERPLPF</sequence>
<dbReference type="PROSITE" id="PS00687">
    <property type="entry name" value="ALDEHYDE_DEHYDR_GLU"/>
    <property type="match status" value="1"/>
</dbReference>
<dbReference type="InterPro" id="IPR029510">
    <property type="entry name" value="Ald_DH_CS_GLU"/>
</dbReference>
<dbReference type="CDD" id="cd07104">
    <property type="entry name" value="ALDH_BenzADH-like"/>
    <property type="match status" value="1"/>
</dbReference>
<reference evidence="7 8" key="1">
    <citation type="submission" date="2017-01" db="EMBL/GenBank/DDBJ databases">
        <title>Complete Genome Sequence of Paenalcaligenes hominis, Isolated from a paraplegic Patient with neurogenic bladder.</title>
        <authorList>
            <person name="Mukhopadhyay R."/>
            <person name="Joaquin J."/>
            <person name="Hogue R."/>
            <person name="Kilaru A."/>
            <person name="Jospin G."/>
            <person name="Mars K."/>
            <person name="Eisen J.A."/>
            <person name="Chaturvedi V."/>
        </authorList>
    </citation>
    <scope>NUCLEOTIDE SEQUENCE [LARGE SCALE GENOMIC DNA]</scope>
    <source>
        <strain evidence="7 8">15S00501</strain>
    </source>
</reference>
<dbReference type="InterPro" id="IPR016162">
    <property type="entry name" value="Ald_DH_N"/>
</dbReference>
<evidence type="ECO:0000256" key="3">
    <source>
        <dbReference type="ARBA" id="ARBA00023027"/>
    </source>
</evidence>
<dbReference type="Gene3D" id="3.40.605.10">
    <property type="entry name" value="Aldehyde Dehydrogenase, Chain A, domain 1"/>
    <property type="match status" value="1"/>
</dbReference>
<dbReference type="Gene3D" id="3.40.309.10">
    <property type="entry name" value="Aldehyde Dehydrogenase, Chain A, domain 2"/>
    <property type="match status" value="1"/>
</dbReference>
<dbReference type="GO" id="GO:0016620">
    <property type="term" value="F:oxidoreductase activity, acting on the aldehyde or oxo group of donors, NAD or NADP as acceptor"/>
    <property type="evidence" value="ECO:0007669"/>
    <property type="project" value="InterPro"/>
</dbReference>
<evidence type="ECO:0000313" key="7">
    <source>
        <dbReference type="EMBL" id="AQS50585.1"/>
    </source>
</evidence>
<protein>
    <submittedName>
        <fullName evidence="7">Phenylacetaldehyde dehydrogenase</fullName>
    </submittedName>
</protein>
<dbReference type="Proteomes" id="UP000189369">
    <property type="component" value="Chromosome"/>
</dbReference>
<evidence type="ECO:0000313" key="8">
    <source>
        <dbReference type="Proteomes" id="UP000189369"/>
    </source>
</evidence>
<keyword evidence="2 5" id="KW-0560">Oxidoreductase</keyword>
<dbReference type="STRING" id="643674.PAEH1_01680"/>
<proteinExistence type="inferred from homology"/>
<dbReference type="EMBL" id="CP019697">
    <property type="protein sequence ID" value="AQS50585.1"/>
    <property type="molecule type" value="Genomic_DNA"/>
</dbReference>
<keyword evidence="3" id="KW-0520">NAD</keyword>
<comment type="similarity">
    <text evidence="1 5">Belongs to the aldehyde dehydrogenase family.</text>
</comment>
<feature type="active site" evidence="4">
    <location>
        <position position="252"/>
    </location>
</feature>
<accession>A0A1U9JXR5</accession>
<name>A0A1U9JXR5_9BURK</name>
<dbReference type="SUPFAM" id="SSF53720">
    <property type="entry name" value="ALDH-like"/>
    <property type="match status" value="1"/>
</dbReference>
<dbReference type="PANTHER" id="PTHR42986">
    <property type="entry name" value="BENZALDEHYDE DEHYDROGENASE YFMT"/>
    <property type="match status" value="1"/>
</dbReference>
<organism evidence="7 8">
    <name type="scientific">Paenalcaligenes hominis</name>
    <dbReference type="NCBI Taxonomy" id="643674"/>
    <lineage>
        <taxon>Bacteria</taxon>
        <taxon>Pseudomonadati</taxon>
        <taxon>Pseudomonadota</taxon>
        <taxon>Betaproteobacteria</taxon>
        <taxon>Burkholderiales</taxon>
        <taxon>Alcaligenaceae</taxon>
        <taxon>Paenalcaligenes</taxon>
    </lineage>
</organism>